<dbReference type="PROSITE" id="PS51755">
    <property type="entry name" value="OMPR_PHOB"/>
    <property type="match status" value="1"/>
</dbReference>
<keyword evidence="4 8" id="KW-0238">DNA-binding</keyword>
<dbReference type="SUPFAM" id="SSF46894">
    <property type="entry name" value="C-terminal effector domain of the bipartite response regulators"/>
    <property type="match status" value="1"/>
</dbReference>
<evidence type="ECO:0000259" key="6">
    <source>
        <dbReference type="PROSITE" id="PS50110"/>
    </source>
</evidence>
<dbReference type="Pfam" id="PF00072">
    <property type="entry name" value="Response_reg"/>
    <property type="match status" value="1"/>
</dbReference>
<name>A0A1W1BDV6_9ZZZZ</name>
<organism evidence="8">
    <name type="scientific">hydrothermal vent metagenome</name>
    <dbReference type="NCBI Taxonomy" id="652676"/>
    <lineage>
        <taxon>unclassified sequences</taxon>
        <taxon>metagenomes</taxon>
        <taxon>ecological metagenomes</taxon>
    </lineage>
</organism>
<dbReference type="InterPro" id="IPR016032">
    <property type="entry name" value="Sig_transdc_resp-reg_C-effctor"/>
</dbReference>
<keyword evidence="2" id="KW-0902">Two-component regulatory system</keyword>
<dbReference type="InterPro" id="IPR039420">
    <property type="entry name" value="WalR-like"/>
</dbReference>
<dbReference type="Gene3D" id="1.10.10.10">
    <property type="entry name" value="Winged helix-like DNA-binding domain superfamily/Winged helix DNA-binding domain"/>
    <property type="match status" value="1"/>
</dbReference>
<sequence length="217" mass="25277">MSPRILLLEDDKLFNETLQDFLDEEGYQVHSALDPYTALDLTYHYNFELYLFDVNLPYESGFDLLKKLRDSGDNTPTIFLTSRDDKSSLKEGFLVGADDYIKKPVDLDELTIRIDAILRRLTRTKDIKIEDFNINTLEKKIYKNNIEISVSKKVIELLILFISANKQVVLLDEIKNTLWTTSQESSDGSIRVYITQLKKLFPNNIENLRGIGYRFTY</sequence>
<feature type="domain" description="Response regulatory" evidence="6">
    <location>
        <begin position="4"/>
        <end position="118"/>
    </location>
</feature>
<dbReference type="InterPro" id="IPR001867">
    <property type="entry name" value="OmpR/PhoB-type_DNA-bd"/>
</dbReference>
<dbReference type="InterPro" id="IPR001789">
    <property type="entry name" value="Sig_transdc_resp-reg_receiver"/>
</dbReference>
<evidence type="ECO:0000313" key="8">
    <source>
        <dbReference type="EMBL" id="SFV51692.1"/>
    </source>
</evidence>
<feature type="domain" description="OmpR/PhoB-type" evidence="7">
    <location>
        <begin position="124"/>
        <end position="217"/>
    </location>
</feature>
<dbReference type="GO" id="GO:0000156">
    <property type="term" value="F:phosphorelay response regulator activity"/>
    <property type="evidence" value="ECO:0007669"/>
    <property type="project" value="TreeGrafter"/>
</dbReference>
<dbReference type="SMART" id="SM00862">
    <property type="entry name" value="Trans_reg_C"/>
    <property type="match status" value="1"/>
</dbReference>
<dbReference type="InterPro" id="IPR036388">
    <property type="entry name" value="WH-like_DNA-bd_sf"/>
</dbReference>
<dbReference type="GO" id="GO:0005829">
    <property type="term" value="C:cytosol"/>
    <property type="evidence" value="ECO:0007669"/>
    <property type="project" value="TreeGrafter"/>
</dbReference>
<dbReference type="Gene3D" id="3.40.50.2300">
    <property type="match status" value="1"/>
</dbReference>
<evidence type="ECO:0000256" key="1">
    <source>
        <dbReference type="ARBA" id="ARBA00022553"/>
    </source>
</evidence>
<dbReference type="PROSITE" id="PS50110">
    <property type="entry name" value="RESPONSE_REGULATORY"/>
    <property type="match status" value="1"/>
</dbReference>
<evidence type="ECO:0000256" key="2">
    <source>
        <dbReference type="ARBA" id="ARBA00023012"/>
    </source>
</evidence>
<keyword evidence="5" id="KW-0804">Transcription</keyword>
<dbReference type="GO" id="GO:0000976">
    <property type="term" value="F:transcription cis-regulatory region binding"/>
    <property type="evidence" value="ECO:0007669"/>
    <property type="project" value="TreeGrafter"/>
</dbReference>
<reference evidence="8" key="1">
    <citation type="submission" date="2016-10" db="EMBL/GenBank/DDBJ databases">
        <authorList>
            <person name="de Groot N.N."/>
        </authorList>
    </citation>
    <scope>NUCLEOTIDE SEQUENCE</scope>
</reference>
<dbReference type="CDD" id="cd00383">
    <property type="entry name" value="trans_reg_C"/>
    <property type="match status" value="1"/>
</dbReference>
<proteinExistence type="predicted"/>
<evidence type="ECO:0000259" key="7">
    <source>
        <dbReference type="PROSITE" id="PS51755"/>
    </source>
</evidence>
<accession>A0A1W1BDV6</accession>
<dbReference type="InterPro" id="IPR011006">
    <property type="entry name" value="CheY-like_superfamily"/>
</dbReference>
<keyword evidence="1" id="KW-0597">Phosphoprotein</keyword>
<dbReference type="SMART" id="SM00448">
    <property type="entry name" value="REC"/>
    <property type="match status" value="1"/>
</dbReference>
<dbReference type="AlphaFoldDB" id="A0A1W1BDV6"/>
<dbReference type="SUPFAM" id="SSF52172">
    <property type="entry name" value="CheY-like"/>
    <property type="match status" value="1"/>
</dbReference>
<dbReference type="GO" id="GO:0032993">
    <property type="term" value="C:protein-DNA complex"/>
    <property type="evidence" value="ECO:0007669"/>
    <property type="project" value="TreeGrafter"/>
</dbReference>
<evidence type="ECO:0000256" key="4">
    <source>
        <dbReference type="ARBA" id="ARBA00023125"/>
    </source>
</evidence>
<gene>
    <name evidence="8" type="ORF">MNB_SV-9-1022</name>
</gene>
<protein>
    <submittedName>
        <fullName evidence="8">DNA-binding response regulator</fullName>
    </submittedName>
</protein>
<evidence type="ECO:0000256" key="5">
    <source>
        <dbReference type="ARBA" id="ARBA00023163"/>
    </source>
</evidence>
<evidence type="ECO:0000256" key="3">
    <source>
        <dbReference type="ARBA" id="ARBA00023015"/>
    </source>
</evidence>
<dbReference type="PANTHER" id="PTHR48111">
    <property type="entry name" value="REGULATOR OF RPOS"/>
    <property type="match status" value="1"/>
</dbReference>
<dbReference type="PANTHER" id="PTHR48111:SF21">
    <property type="entry name" value="DNA-BINDING DUAL MASTER TRANSCRIPTIONAL REGULATOR RPAA"/>
    <property type="match status" value="1"/>
</dbReference>
<dbReference type="GO" id="GO:0006355">
    <property type="term" value="P:regulation of DNA-templated transcription"/>
    <property type="evidence" value="ECO:0007669"/>
    <property type="project" value="InterPro"/>
</dbReference>
<keyword evidence="3" id="KW-0805">Transcription regulation</keyword>
<dbReference type="EMBL" id="FPHG01000010">
    <property type="protein sequence ID" value="SFV51692.1"/>
    <property type="molecule type" value="Genomic_DNA"/>
</dbReference>
<dbReference type="Pfam" id="PF00486">
    <property type="entry name" value="Trans_reg_C"/>
    <property type="match status" value="1"/>
</dbReference>